<dbReference type="SUPFAM" id="SSF55347">
    <property type="entry name" value="Glyceraldehyde-3-phosphate dehydrogenase-like, C-terminal domain"/>
    <property type="match status" value="1"/>
</dbReference>
<dbReference type="InterPro" id="IPR050984">
    <property type="entry name" value="Gfo/Idh/MocA_domain"/>
</dbReference>
<sequence length="330" mass="35796">MIRWGILGCAAIAEQHIVRAIRSSPSGEAVAVASRRADTAKAFADRHGIPRHYGSYEALLADPDVDAVYVPLPNHLHCEWTVRAALAGKHVLCEKPFAMDAEEAVRMAEAAKTANVRLAEAFMYRHHPRYARAKQWIASGAIGDVRAVSASFAFDLSSRSDDIRFRPEHGGGSVYDNGCYAISGARLLLGSEPEAVTAHAWTSERHGGVDMMNAALLEFPGGIGATLLFGMWCDGRNEILVLGSEGSIAIPNAFYYEPPEETRLILRSGGETVEETFSATDHYALQVESFARSVEEGVDPAFPPEDAVANMRVVEATLRSARSRTRVVIG</sequence>
<gene>
    <name evidence="5" type="ORF">FE782_08240</name>
</gene>
<accession>A0A5R9GE50</accession>
<dbReference type="AlphaFoldDB" id="A0A5R9GE50"/>
<dbReference type="InterPro" id="IPR036291">
    <property type="entry name" value="NAD(P)-bd_dom_sf"/>
</dbReference>
<dbReference type="PANTHER" id="PTHR22604:SF105">
    <property type="entry name" value="TRANS-1,2-DIHYDROBENZENE-1,2-DIOL DEHYDROGENASE"/>
    <property type="match status" value="1"/>
</dbReference>
<keyword evidence="6" id="KW-1185">Reference proteome</keyword>
<dbReference type="GO" id="GO:0000166">
    <property type="term" value="F:nucleotide binding"/>
    <property type="evidence" value="ECO:0007669"/>
    <property type="project" value="InterPro"/>
</dbReference>
<proteinExistence type="inferred from homology"/>
<evidence type="ECO:0000313" key="6">
    <source>
        <dbReference type="Proteomes" id="UP000309676"/>
    </source>
</evidence>
<feature type="domain" description="Gfo/Idh/MocA-like oxidoreductase N-terminal" evidence="3">
    <location>
        <begin position="2"/>
        <end position="120"/>
    </location>
</feature>
<dbReference type="PANTHER" id="PTHR22604">
    <property type="entry name" value="OXIDOREDUCTASES"/>
    <property type="match status" value="1"/>
</dbReference>
<evidence type="ECO:0000259" key="3">
    <source>
        <dbReference type="Pfam" id="PF01408"/>
    </source>
</evidence>
<evidence type="ECO:0000259" key="4">
    <source>
        <dbReference type="Pfam" id="PF22725"/>
    </source>
</evidence>
<dbReference type="InterPro" id="IPR000683">
    <property type="entry name" value="Gfo/Idh/MocA-like_OxRdtase_N"/>
</dbReference>
<name>A0A5R9GE50_9BACL</name>
<dbReference type="GO" id="GO:0016491">
    <property type="term" value="F:oxidoreductase activity"/>
    <property type="evidence" value="ECO:0007669"/>
    <property type="project" value="UniProtKB-KW"/>
</dbReference>
<dbReference type="Pfam" id="PF01408">
    <property type="entry name" value="GFO_IDH_MocA"/>
    <property type="match status" value="1"/>
</dbReference>
<dbReference type="Proteomes" id="UP000309676">
    <property type="component" value="Unassembled WGS sequence"/>
</dbReference>
<dbReference type="Gene3D" id="3.40.50.720">
    <property type="entry name" value="NAD(P)-binding Rossmann-like Domain"/>
    <property type="match status" value="1"/>
</dbReference>
<keyword evidence="2" id="KW-0560">Oxidoreductase</keyword>
<organism evidence="5 6">
    <name type="scientific">Paenibacillus antri</name>
    <dbReference type="NCBI Taxonomy" id="2582848"/>
    <lineage>
        <taxon>Bacteria</taxon>
        <taxon>Bacillati</taxon>
        <taxon>Bacillota</taxon>
        <taxon>Bacilli</taxon>
        <taxon>Bacillales</taxon>
        <taxon>Paenibacillaceae</taxon>
        <taxon>Paenibacillus</taxon>
    </lineage>
</organism>
<dbReference type="OrthoDB" id="9815825at2"/>
<evidence type="ECO:0000256" key="1">
    <source>
        <dbReference type="ARBA" id="ARBA00010928"/>
    </source>
</evidence>
<comment type="caution">
    <text evidence="5">The sequence shown here is derived from an EMBL/GenBank/DDBJ whole genome shotgun (WGS) entry which is preliminary data.</text>
</comment>
<dbReference type="RefSeq" id="WP_138193607.1">
    <property type="nucleotide sequence ID" value="NZ_VCIW01000004.1"/>
</dbReference>
<protein>
    <submittedName>
        <fullName evidence="5">Gfo/Idh/MocA family oxidoreductase</fullName>
    </submittedName>
</protein>
<dbReference type="EMBL" id="VCIW01000004">
    <property type="protein sequence ID" value="TLS52616.1"/>
    <property type="molecule type" value="Genomic_DNA"/>
</dbReference>
<dbReference type="SUPFAM" id="SSF51735">
    <property type="entry name" value="NAD(P)-binding Rossmann-fold domains"/>
    <property type="match status" value="1"/>
</dbReference>
<evidence type="ECO:0000256" key="2">
    <source>
        <dbReference type="ARBA" id="ARBA00023002"/>
    </source>
</evidence>
<dbReference type="Pfam" id="PF22725">
    <property type="entry name" value="GFO_IDH_MocA_C3"/>
    <property type="match status" value="1"/>
</dbReference>
<comment type="similarity">
    <text evidence="1">Belongs to the Gfo/Idh/MocA family.</text>
</comment>
<evidence type="ECO:0000313" key="5">
    <source>
        <dbReference type="EMBL" id="TLS52616.1"/>
    </source>
</evidence>
<dbReference type="InterPro" id="IPR055170">
    <property type="entry name" value="GFO_IDH_MocA-like_dom"/>
</dbReference>
<reference evidence="5 6" key="1">
    <citation type="submission" date="2019-05" db="EMBL/GenBank/DDBJ databases">
        <authorList>
            <person name="Narsing Rao M.P."/>
            <person name="Li W.J."/>
        </authorList>
    </citation>
    <scope>NUCLEOTIDE SEQUENCE [LARGE SCALE GENOMIC DNA]</scope>
    <source>
        <strain evidence="5 6">SYSU_K30003</strain>
    </source>
</reference>
<dbReference type="Gene3D" id="3.30.360.10">
    <property type="entry name" value="Dihydrodipicolinate Reductase, domain 2"/>
    <property type="match status" value="1"/>
</dbReference>
<feature type="domain" description="GFO/IDH/MocA-like oxidoreductase" evidence="4">
    <location>
        <begin position="130"/>
        <end position="248"/>
    </location>
</feature>